<dbReference type="SUPFAM" id="SSF103473">
    <property type="entry name" value="MFS general substrate transporter"/>
    <property type="match status" value="1"/>
</dbReference>
<dbReference type="PANTHER" id="PTHR42718">
    <property type="entry name" value="MAJOR FACILITATOR SUPERFAMILY MULTIDRUG TRANSPORTER MFSC"/>
    <property type="match status" value="1"/>
</dbReference>
<dbReference type="RefSeq" id="WP_142575411.1">
    <property type="nucleotide sequence ID" value="NZ_BMMN01000007.1"/>
</dbReference>
<feature type="domain" description="Major facilitator superfamily (MFS) profile" evidence="8">
    <location>
        <begin position="11"/>
        <end position="457"/>
    </location>
</feature>
<comment type="subcellular location">
    <subcellularLocation>
        <location evidence="1">Cell membrane</location>
        <topology evidence="1">Multi-pass membrane protein</topology>
    </subcellularLocation>
</comment>
<keyword evidence="3" id="KW-1003">Cell membrane</keyword>
<dbReference type="NCBIfam" id="TIGR00711">
    <property type="entry name" value="efflux_EmrB"/>
    <property type="match status" value="1"/>
</dbReference>
<feature type="transmembrane region" description="Helical" evidence="7">
    <location>
        <begin position="401"/>
        <end position="421"/>
    </location>
</feature>
<keyword evidence="2" id="KW-0813">Transport</keyword>
<feature type="transmembrane region" description="Helical" evidence="7">
    <location>
        <begin position="109"/>
        <end position="127"/>
    </location>
</feature>
<feature type="transmembrane region" description="Helical" evidence="7">
    <location>
        <begin position="81"/>
        <end position="103"/>
    </location>
</feature>
<dbReference type="CDD" id="cd17321">
    <property type="entry name" value="MFS_MMR_MDR_like"/>
    <property type="match status" value="1"/>
</dbReference>
<feature type="transmembrane region" description="Helical" evidence="7">
    <location>
        <begin position="433"/>
        <end position="452"/>
    </location>
</feature>
<sequence>MTAGGRSVGRVILVTAIPMFLVSLNNLVVVNTLPVIARDLAAPPSTLQWVIHAYALAFAGLLLTGSALGDRFGRRRVFAGGIAIFALGSAGCALSDSIGSLIAARVVQGAGAAAVLPISLTLLAAGVPPRRRNVAIGLWSAVNGMGIALGPLVGGALAVAQGWPWVFWITAITGAVFVPVTLMAVEESTGDDGRLDLPGMALAAATVVSLVWGITRAGTEGWAAPPVLAVLGLALALGVAFVTWERRARHPLLPLRFYRIPAFVLCNVVSLAMFFGVFGAIYWLMQYLQGPLGYSALEAGVRTLPWTAMPMLVAVLAGLVTERAGAGRLIALGLLCEAATLAWSALLMAPVVPYSQMLPMLVLGGIGMGLVFAPLTAVVLASVGQGERGRASGANTTVREIGFALGVAVLTTVVTRAHPALSDPVVFVAAVRPAVWLGAVVLAAAALAALFISRDAAGPSIAVSRPQAIEVSR</sequence>
<dbReference type="GeneID" id="97250855"/>
<comment type="caution">
    <text evidence="9">The sequence shown here is derived from an EMBL/GenBank/DDBJ whole genome shotgun (WGS) entry which is preliminary data.</text>
</comment>
<evidence type="ECO:0000256" key="3">
    <source>
        <dbReference type="ARBA" id="ARBA00022475"/>
    </source>
</evidence>
<feature type="transmembrane region" description="Helical" evidence="7">
    <location>
        <begin position="262"/>
        <end position="284"/>
    </location>
</feature>
<keyword evidence="4 7" id="KW-0812">Transmembrane</keyword>
<feature type="transmembrane region" description="Helical" evidence="7">
    <location>
        <begin position="358"/>
        <end position="380"/>
    </location>
</feature>
<feature type="transmembrane region" description="Helical" evidence="7">
    <location>
        <begin position="12"/>
        <end position="37"/>
    </location>
</feature>
<feature type="transmembrane region" description="Helical" evidence="7">
    <location>
        <begin position="134"/>
        <end position="159"/>
    </location>
</feature>
<name>A0A8H9H254_9ACTN</name>
<evidence type="ECO:0000256" key="6">
    <source>
        <dbReference type="ARBA" id="ARBA00023136"/>
    </source>
</evidence>
<evidence type="ECO:0000259" key="8">
    <source>
        <dbReference type="PROSITE" id="PS50850"/>
    </source>
</evidence>
<dbReference type="PRINTS" id="PR01036">
    <property type="entry name" value="TCRTETB"/>
</dbReference>
<dbReference type="GO" id="GO:0022857">
    <property type="term" value="F:transmembrane transporter activity"/>
    <property type="evidence" value="ECO:0007669"/>
    <property type="project" value="InterPro"/>
</dbReference>
<dbReference type="InterPro" id="IPR004638">
    <property type="entry name" value="EmrB-like"/>
</dbReference>
<feature type="transmembrane region" description="Helical" evidence="7">
    <location>
        <begin position="197"/>
        <end position="215"/>
    </location>
</feature>
<protein>
    <submittedName>
        <fullName evidence="9">MFS transporter</fullName>
    </submittedName>
</protein>
<evidence type="ECO:0000256" key="7">
    <source>
        <dbReference type="SAM" id="Phobius"/>
    </source>
</evidence>
<dbReference type="PROSITE" id="PS50850">
    <property type="entry name" value="MFS"/>
    <property type="match status" value="1"/>
</dbReference>
<keyword evidence="6 7" id="KW-0472">Membrane</keyword>
<organism evidence="9 10">
    <name type="scientific">Microbispora bryophytorum</name>
    <dbReference type="NCBI Taxonomy" id="1460882"/>
    <lineage>
        <taxon>Bacteria</taxon>
        <taxon>Bacillati</taxon>
        <taxon>Actinomycetota</taxon>
        <taxon>Actinomycetes</taxon>
        <taxon>Streptosporangiales</taxon>
        <taxon>Streptosporangiaceae</taxon>
        <taxon>Microbispora</taxon>
    </lineage>
</organism>
<evidence type="ECO:0000256" key="2">
    <source>
        <dbReference type="ARBA" id="ARBA00022448"/>
    </source>
</evidence>
<feature type="transmembrane region" description="Helical" evidence="7">
    <location>
        <begin position="165"/>
        <end position="185"/>
    </location>
</feature>
<dbReference type="Pfam" id="PF07690">
    <property type="entry name" value="MFS_1"/>
    <property type="match status" value="1"/>
</dbReference>
<dbReference type="GO" id="GO:0005886">
    <property type="term" value="C:plasma membrane"/>
    <property type="evidence" value="ECO:0007669"/>
    <property type="project" value="UniProtKB-SubCell"/>
</dbReference>
<dbReference type="Gene3D" id="1.20.1250.20">
    <property type="entry name" value="MFS general substrate transporter like domains"/>
    <property type="match status" value="1"/>
</dbReference>
<feature type="transmembrane region" description="Helical" evidence="7">
    <location>
        <begin position="304"/>
        <end position="322"/>
    </location>
</feature>
<reference evidence="9" key="1">
    <citation type="journal article" date="2014" name="Int. J. Syst. Evol. Microbiol.">
        <title>Complete genome sequence of Corynebacterium casei LMG S-19264T (=DSM 44701T), isolated from a smear-ripened cheese.</title>
        <authorList>
            <consortium name="US DOE Joint Genome Institute (JGI-PGF)"/>
            <person name="Walter F."/>
            <person name="Albersmeier A."/>
            <person name="Kalinowski J."/>
            <person name="Ruckert C."/>
        </authorList>
    </citation>
    <scope>NUCLEOTIDE SEQUENCE</scope>
    <source>
        <strain evidence="9">CGMCC 4.7138</strain>
    </source>
</reference>
<dbReference type="InterPro" id="IPR020846">
    <property type="entry name" value="MFS_dom"/>
</dbReference>
<proteinExistence type="predicted"/>
<dbReference type="AlphaFoldDB" id="A0A8H9H254"/>
<reference evidence="9" key="2">
    <citation type="submission" date="2020-09" db="EMBL/GenBank/DDBJ databases">
        <authorList>
            <person name="Sun Q."/>
            <person name="Zhou Y."/>
        </authorList>
    </citation>
    <scope>NUCLEOTIDE SEQUENCE</scope>
    <source>
        <strain evidence="9">CGMCC 4.7138</strain>
    </source>
</reference>
<evidence type="ECO:0000256" key="1">
    <source>
        <dbReference type="ARBA" id="ARBA00004651"/>
    </source>
</evidence>
<feature type="transmembrane region" description="Helical" evidence="7">
    <location>
        <begin position="221"/>
        <end position="242"/>
    </location>
</feature>
<accession>A0A8H9H254</accession>
<evidence type="ECO:0000313" key="10">
    <source>
        <dbReference type="Proteomes" id="UP000653480"/>
    </source>
</evidence>
<dbReference type="PANTHER" id="PTHR42718:SF42">
    <property type="entry name" value="EXPORT PROTEIN"/>
    <property type="match status" value="1"/>
</dbReference>
<dbReference type="InterPro" id="IPR036259">
    <property type="entry name" value="MFS_trans_sf"/>
</dbReference>
<dbReference type="InterPro" id="IPR011701">
    <property type="entry name" value="MFS"/>
</dbReference>
<dbReference type="OrthoDB" id="7375466at2"/>
<gene>
    <name evidence="9" type="ORF">GCM10011574_43960</name>
</gene>
<dbReference type="Proteomes" id="UP000653480">
    <property type="component" value="Unassembled WGS sequence"/>
</dbReference>
<evidence type="ECO:0000313" key="9">
    <source>
        <dbReference type="EMBL" id="GGO18898.1"/>
    </source>
</evidence>
<dbReference type="Gene3D" id="1.20.1720.10">
    <property type="entry name" value="Multidrug resistance protein D"/>
    <property type="match status" value="1"/>
</dbReference>
<evidence type="ECO:0000256" key="4">
    <source>
        <dbReference type="ARBA" id="ARBA00022692"/>
    </source>
</evidence>
<evidence type="ECO:0000256" key="5">
    <source>
        <dbReference type="ARBA" id="ARBA00022989"/>
    </source>
</evidence>
<keyword evidence="5 7" id="KW-1133">Transmembrane helix</keyword>
<keyword evidence="10" id="KW-1185">Reference proteome</keyword>
<feature type="transmembrane region" description="Helical" evidence="7">
    <location>
        <begin position="49"/>
        <end position="69"/>
    </location>
</feature>
<dbReference type="EMBL" id="BMMN01000007">
    <property type="protein sequence ID" value="GGO18898.1"/>
    <property type="molecule type" value="Genomic_DNA"/>
</dbReference>
<feature type="transmembrane region" description="Helical" evidence="7">
    <location>
        <begin position="329"/>
        <end position="352"/>
    </location>
</feature>